<dbReference type="InterPro" id="IPR006180">
    <property type="entry name" value="3-OHacyl-CoA_DH_CS"/>
</dbReference>
<comment type="similarity">
    <text evidence="1">Belongs to the 3-hydroxyacyl-CoA dehydrogenase family.</text>
</comment>
<dbReference type="Gene3D" id="3.40.50.720">
    <property type="entry name" value="NAD(P)-binding Rossmann-like Domain"/>
    <property type="match status" value="1"/>
</dbReference>
<dbReference type="GO" id="GO:0070403">
    <property type="term" value="F:NAD+ binding"/>
    <property type="evidence" value="ECO:0007669"/>
    <property type="project" value="InterPro"/>
</dbReference>
<dbReference type="SUPFAM" id="SSF51735">
    <property type="entry name" value="NAD(P)-binding Rossmann-fold domains"/>
    <property type="match status" value="1"/>
</dbReference>
<evidence type="ECO:0000259" key="3">
    <source>
        <dbReference type="Pfam" id="PF00725"/>
    </source>
</evidence>
<dbReference type="InterPro" id="IPR013328">
    <property type="entry name" value="6PGD_dom2"/>
</dbReference>
<accession>A0AAN9GFL5</accession>
<keyword evidence="6" id="KW-1185">Reference proteome</keyword>
<proteinExistence type="inferred from homology"/>
<dbReference type="InterPro" id="IPR006108">
    <property type="entry name" value="3HC_DH_C"/>
</dbReference>
<dbReference type="Pfam" id="PF02737">
    <property type="entry name" value="3HCDH_N"/>
    <property type="match status" value="1"/>
</dbReference>
<evidence type="ECO:0000256" key="1">
    <source>
        <dbReference type="ARBA" id="ARBA00009463"/>
    </source>
</evidence>
<dbReference type="PANTHER" id="PTHR48075:SF1">
    <property type="entry name" value="LAMBDA-CRYSTALLIN HOMOLOG"/>
    <property type="match status" value="1"/>
</dbReference>
<protein>
    <recommendedName>
        <fullName evidence="7">3-hydroxyacyl-CoA dehydrogenase</fullName>
    </recommendedName>
</protein>
<reference evidence="5 6" key="1">
    <citation type="submission" date="2024-02" db="EMBL/GenBank/DDBJ databases">
        <title>Chromosome-scale genome assembly of the rough periwinkle Littorina saxatilis.</title>
        <authorList>
            <person name="De Jode A."/>
            <person name="Faria R."/>
            <person name="Formenti G."/>
            <person name="Sims Y."/>
            <person name="Smith T.P."/>
            <person name="Tracey A."/>
            <person name="Wood J.M.D."/>
            <person name="Zagrodzka Z.B."/>
            <person name="Johannesson K."/>
            <person name="Butlin R.K."/>
            <person name="Leder E.H."/>
        </authorList>
    </citation>
    <scope>NUCLEOTIDE SEQUENCE [LARGE SCALE GENOMIC DNA]</scope>
    <source>
        <strain evidence="5">Snail1</strain>
        <tissue evidence="5">Muscle</tissue>
    </source>
</reference>
<dbReference type="Pfam" id="PF00725">
    <property type="entry name" value="3HCDH"/>
    <property type="match status" value="1"/>
</dbReference>
<sequence length="330" mass="36681">MAEQREKVAVIGSGQIGKSWALLFSSAGFQVCLHDNDSAQLSNVLEDLKGQLMTLTSQGLSRGKLDPEEQLKHVTLTDNLAECVKDAGVIMEAVPEVMEVKKKVFEQVDDVMKDDAILSSSTSSMLPSVLSADLKHRQQFLVMHPVNPPFHVRAVELVPAPWTSGDVMQRSRALMVRLGQAPVVMKKEIEGFVLNRMQFAILGESWRLLKEGVVGVDGINKAVWSGLGPRYAFLGPFQVGHLNGPGIKTYLDKYGPTILRLQSSMGPAGLMGGELAEEVEREMIKEVPLDRLAERRRWREVRIAHLSKLKRDIDLQEKKEIEEGKLEPLP</sequence>
<evidence type="ECO:0008006" key="7">
    <source>
        <dbReference type="Google" id="ProtNLM"/>
    </source>
</evidence>
<dbReference type="SUPFAM" id="SSF48179">
    <property type="entry name" value="6-phosphogluconate dehydrogenase C-terminal domain-like"/>
    <property type="match status" value="1"/>
</dbReference>
<feature type="domain" description="3-hydroxyacyl-CoA dehydrogenase C-terminal" evidence="3">
    <location>
        <begin position="191"/>
        <end position="268"/>
    </location>
</feature>
<organism evidence="5 6">
    <name type="scientific">Littorina saxatilis</name>
    <dbReference type="NCBI Taxonomy" id="31220"/>
    <lineage>
        <taxon>Eukaryota</taxon>
        <taxon>Metazoa</taxon>
        <taxon>Spiralia</taxon>
        <taxon>Lophotrochozoa</taxon>
        <taxon>Mollusca</taxon>
        <taxon>Gastropoda</taxon>
        <taxon>Caenogastropoda</taxon>
        <taxon>Littorinimorpha</taxon>
        <taxon>Littorinoidea</taxon>
        <taxon>Littorinidae</taxon>
        <taxon>Littorina</taxon>
    </lineage>
</organism>
<name>A0AAN9GFL5_9CAEN</name>
<dbReference type="PANTHER" id="PTHR48075">
    <property type="entry name" value="3-HYDROXYACYL-COA DEHYDROGENASE FAMILY PROTEIN"/>
    <property type="match status" value="1"/>
</dbReference>
<evidence type="ECO:0000256" key="2">
    <source>
        <dbReference type="ARBA" id="ARBA00023002"/>
    </source>
</evidence>
<dbReference type="PROSITE" id="PS00067">
    <property type="entry name" value="3HCDH"/>
    <property type="match status" value="1"/>
</dbReference>
<dbReference type="AlphaFoldDB" id="A0AAN9GFL5"/>
<evidence type="ECO:0000259" key="4">
    <source>
        <dbReference type="Pfam" id="PF02737"/>
    </source>
</evidence>
<dbReference type="EMBL" id="JBAMIC010000004">
    <property type="protein sequence ID" value="KAK7107178.1"/>
    <property type="molecule type" value="Genomic_DNA"/>
</dbReference>
<dbReference type="GO" id="GO:0006631">
    <property type="term" value="P:fatty acid metabolic process"/>
    <property type="evidence" value="ECO:0007669"/>
    <property type="project" value="InterPro"/>
</dbReference>
<dbReference type="InterPro" id="IPR006176">
    <property type="entry name" value="3-OHacyl-CoA_DH_NAD-bd"/>
</dbReference>
<dbReference type="InterPro" id="IPR008927">
    <property type="entry name" value="6-PGluconate_DH-like_C_sf"/>
</dbReference>
<dbReference type="Proteomes" id="UP001374579">
    <property type="component" value="Unassembled WGS sequence"/>
</dbReference>
<gene>
    <name evidence="5" type="ORF">V1264_015138</name>
</gene>
<evidence type="ECO:0000313" key="6">
    <source>
        <dbReference type="Proteomes" id="UP001374579"/>
    </source>
</evidence>
<keyword evidence="2" id="KW-0560">Oxidoreductase</keyword>
<dbReference type="FunFam" id="3.40.50.720:FF:000356">
    <property type="entry name" value="Lambda-crystallin homolog"/>
    <property type="match status" value="1"/>
</dbReference>
<dbReference type="InterPro" id="IPR036291">
    <property type="entry name" value="NAD(P)-bd_dom_sf"/>
</dbReference>
<evidence type="ECO:0000313" key="5">
    <source>
        <dbReference type="EMBL" id="KAK7107178.1"/>
    </source>
</evidence>
<feature type="domain" description="3-hydroxyacyl-CoA dehydrogenase NAD binding" evidence="4">
    <location>
        <begin position="7"/>
        <end position="187"/>
    </location>
</feature>
<dbReference type="Gene3D" id="1.10.1040.10">
    <property type="entry name" value="N-(1-d-carboxylethyl)-l-norvaline Dehydrogenase, domain 2"/>
    <property type="match status" value="1"/>
</dbReference>
<dbReference type="GO" id="GO:0050104">
    <property type="term" value="F:L-gulonate 3-dehydrogenase activity"/>
    <property type="evidence" value="ECO:0007669"/>
    <property type="project" value="TreeGrafter"/>
</dbReference>
<comment type="caution">
    <text evidence="5">The sequence shown here is derived from an EMBL/GenBank/DDBJ whole genome shotgun (WGS) entry which is preliminary data.</text>
</comment>